<dbReference type="SMART" id="SM00198">
    <property type="entry name" value="SCP"/>
    <property type="match status" value="1"/>
</dbReference>
<dbReference type="InterPro" id="IPR035940">
    <property type="entry name" value="CAP_sf"/>
</dbReference>
<evidence type="ECO:0000259" key="5">
    <source>
        <dbReference type="PROSITE" id="PS51670"/>
    </source>
</evidence>
<dbReference type="SUPFAM" id="SSF57546">
    <property type="entry name" value="Crisp domain-like"/>
    <property type="match status" value="1"/>
</dbReference>
<dbReference type="InterPro" id="IPR014044">
    <property type="entry name" value="CAP_dom"/>
</dbReference>
<dbReference type="InterPro" id="IPR018244">
    <property type="entry name" value="Allrgn_V5/Tpx1_CS"/>
</dbReference>
<evidence type="ECO:0000313" key="6">
    <source>
        <dbReference type="Ensembl" id="ENSMMOP00000002267.1"/>
    </source>
</evidence>
<feature type="disulfide bond" evidence="3">
    <location>
        <begin position="203"/>
        <end position="221"/>
    </location>
</feature>
<dbReference type="PROSITE" id="PS51670">
    <property type="entry name" value="SHKT"/>
    <property type="match status" value="1"/>
</dbReference>
<dbReference type="Pfam" id="PF00188">
    <property type="entry name" value="CAP"/>
    <property type="match status" value="1"/>
</dbReference>
<feature type="disulfide bond" evidence="3">
    <location>
        <begin position="212"/>
        <end position="225"/>
    </location>
</feature>
<keyword evidence="7" id="KW-1185">Reference proteome</keyword>
<dbReference type="Ensembl" id="ENSMMOT00000002307.1">
    <property type="protein sequence ID" value="ENSMMOP00000002267.1"/>
    <property type="gene ID" value="ENSMMOG00000000237.1"/>
</dbReference>
<evidence type="ECO:0000313" key="7">
    <source>
        <dbReference type="Proteomes" id="UP000261620"/>
    </source>
</evidence>
<dbReference type="FunFam" id="3.40.33.10:FF:000005">
    <property type="entry name" value="Cysteine-rich secretory protein 2"/>
    <property type="match status" value="1"/>
</dbReference>
<feature type="signal peptide" evidence="4">
    <location>
        <begin position="1"/>
        <end position="18"/>
    </location>
</feature>
<protein>
    <recommendedName>
        <fullName evidence="5">ShKT domain-containing protein</fullName>
    </recommendedName>
</protein>
<dbReference type="PRINTS" id="PR00837">
    <property type="entry name" value="V5TPXLIKE"/>
</dbReference>
<accession>A0A3Q3VU81</accession>
<dbReference type="Gene3D" id="3.40.33.10">
    <property type="entry name" value="CAP"/>
    <property type="match status" value="1"/>
</dbReference>
<dbReference type="InterPro" id="IPR013871">
    <property type="entry name" value="Cysteine_rich_secretory"/>
</dbReference>
<reference evidence="6" key="2">
    <citation type="submission" date="2025-09" db="UniProtKB">
        <authorList>
            <consortium name="Ensembl"/>
        </authorList>
    </citation>
    <scope>IDENTIFICATION</scope>
</reference>
<evidence type="ECO:0000256" key="4">
    <source>
        <dbReference type="SAM" id="SignalP"/>
    </source>
</evidence>
<reference evidence="6" key="1">
    <citation type="submission" date="2025-08" db="UniProtKB">
        <authorList>
            <consortium name="Ensembl"/>
        </authorList>
    </citation>
    <scope>IDENTIFICATION</scope>
</reference>
<feature type="domain" description="ShKT" evidence="5">
    <location>
        <begin position="194"/>
        <end position="227"/>
    </location>
</feature>
<name>A0A3Q3VU81_MOLML</name>
<dbReference type="PANTHER" id="PTHR10334">
    <property type="entry name" value="CYSTEINE-RICH SECRETORY PROTEIN-RELATED"/>
    <property type="match status" value="1"/>
</dbReference>
<keyword evidence="4" id="KW-0732">Signal</keyword>
<dbReference type="AlphaFoldDB" id="A0A3Q3VU81"/>
<dbReference type="Pfam" id="PF08562">
    <property type="entry name" value="Crisp"/>
    <property type="match status" value="1"/>
</dbReference>
<evidence type="ECO:0000256" key="2">
    <source>
        <dbReference type="ARBA" id="ARBA00023157"/>
    </source>
</evidence>
<dbReference type="STRING" id="94237.ENSMMOP00000002267"/>
<dbReference type="InterPro" id="IPR002413">
    <property type="entry name" value="V5_allergen-like"/>
</dbReference>
<comment type="caution">
    <text evidence="3">Lacks conserved residue(s) required for the propagation of feature annotation.</text>
</comment>
<evidence type="ECO:0000256" key="3">
    <source>
        <dbReference type="PROSITE-ProRule" id="PRU01005"/>
    </source>
</evidence>
<dbReference type="Gene3D" id="1.10.10.740">
    <property type="entry name" value="Crisp domain"/>
    <property type="match status" value="1"/>
</dbReference>
<dbReference type="InterPro" id="IPR001283">
    <property type="entry name" value="CRISP-related"/>
</dbReference>
<keyword evidence="2 3" id="KW-1015">Disulfide bond</keyword>
<sequence length="232" mass="25719">MLFFFVFDCGCLGPSTSGVSVAEQSEIVNKHNEFRRSVQPPASNMLKMSWNSEAAANAQAWADQCIMDHKVQTISISTSITVDLNKCGENVASSGNRISWSEVIQGWYNEAKDWRYGVGSINGKTVGHFTQVVWYNSHEIGCGMAYCPNSENLYHYVCQYCPPGNYQHTQPYKSGTPCGDCPKACSDNLCTNACPYMDTYNVCPDLKREWSCDDSDVASWCPASCQCPSDII</sequence>
<dbReference type="PRINTS" id="PR00838">
    <property type="entry name" value="V5ALLERGEN"/>
</dbReference>
<evidence type="ECO:0000256" key="1">
    <source>
        <dbReference type="ARBA" id="ARBA00009923"/>
    </source>
</evidence>
<comment type="similarity">
    <text evidence="1">Belongs to the CRISP family.</text>
</comment>
<dbReference type="PROSITE" id="PS01010">
    <property type="entry name" value="CRISP_2"/>
    <property type="match status" value="1"/>
</dbReference>
<organism evidence="6 7">
    <name type="scientific">Mola mola</name>
    <name type="common">Ocean sunfish</name>
    <name type="synonym">Tetraodon mola</name>
    <dbReference type="NCBI Taxonomy" id="94237"/>
    <lineage>
        <taxon>Eukaryota</taxon>
        <taxon>Metazoa</taxon>
        <taxon>Chordata</taxon>
        <taxon>Craniata</taxon>
        <taxon>Vertebrata</taxon>
        <taxon>Euteleostomi</taxon>
        <taxon>Actinopterygii</taxon>
        <taxon>Neopterygii</taxon>
        <taxon>Teleostei</taxon>
        <taxon>Neoteleostei</taxon>
        <taxon>Acanthomorphata</taxon>
        <taxon>Eupercaria</taxon>
        <taxon>Tetraodontiformes</taxon>
        <taxon>Molidae</taxon>
        <taxon>Mola</taxon>
    </lineage>
</organism>
<dbReference type="GO" id="GO:0005576">
    <property type="term" value="C:extracellular region"/>
    <property type="evidence" value="ECO:0007669"/>
    <property type="project" value="InterPro"/>
</dbReference>
<dbReference type="InterPro" id="IPR042076">
    <property type="entry name" value="Crisp-like_dom"/>
</dbReference>
<dbReference type="PROSITE" id="PS01009">
    <property type="entry name" value="CRISP_1"/>
    <property type="match status" value="1"/>
</dbReference>
<dbReference type="SUPFAM" id="SSF55797">
    <property type="entry name" value="PR-1-like"/>
    <property type="match status" value="1"/>
</dbReference>
<proteinExistence type="inferred from homology"/>
<dbReference type="InterPro" id="IPR003582">
    <property type="entry name" value="ShKT_dom"/>
</dbReference>
<feature type="chain" id="PRO_5018539245" description="ShKT domain-containing protein" evidence="4">
    <location>
        <begin position="19"/>
        <end position="232"/>
    </location>
</feature>
<dbReference type="Proteomes" id="UP000261620">
    <property type="component" value="Unplaced"/>
</dbReference>